<evidence type="ECO:0000256" key="1">
    <source>
        <dbReference type="ARBA" id="ARBA00022737"/>
    </source>
</evidence>
<protein>
    <recommendedName>
        <fullName evidence="3">Nephrocystin 3-like N-terminal domain-containing protein</fullName>
    </recommendedName>
</protein>
<feature type="region of interest" description="Disordered" evidence="2">
    <location>
        <begin position="1"/>
        <end position="36"/>
    </location>
</feature>
<dbReference type="InterPro" id="IPR056884">
    <property type="entry name" value="NPHP3-like_N"/>
</dbReference>
<organism evidence="4 5">
    <name type="scientific">Marasmius crinis-equi</name>
    <dbReference type="NCBI Taxonomy" id="585013"/>
    <lineage>
        <taxon>Eukaryota</taxon>
        <taxon>Fungi</taxon>
        <taxon>Dikarya</taxon>
        <taxon>Basidiomycota</taxon>
        <taxon>Agaricomycotina</taxon>
        <taxon>Agaricomycetes</taxon>
        <taxon>Agaricomycetidae</taxon>
        <taxon>Agaricales</taxon>
        <taxon>Marasmiineae</taxon>
        <taxon>Marasmiaceae</taxon>
        <taxon>Marasmius</taxon>
    </lineage>
</organism>
<evidence type="ECO:0000259" key="3">
    <source>
        <dbReference type="Pfam" id="PF24883"/>
    </source>
</evidence>
<dbReference type="Gene3D" id="3.40.50.300">
    <property type="entry name" value="P-loop containing nucleotide triphosphate hydrolases"/>
    <property type="match status" value="1"/>
</dbReference>
<sequence>MQHTNAGSGTQNNNTGSGMQNNYHGRDQNINSGSGNMVINIGDGSRALRDAVAGVGASHDVEQQFDRGDCLPGTREQALAMIHEWRISTEPGNPPICWLLGTAGVGKTAMAINIAKTCAANKSLGASFFCFRSDPKRNNPSLLFLTIAHDLTMSIPLLRQFVDDRVASDPRIINSQLEQQFRELVVKASLELVVKPSIELMVKPSIELMAEPSISPNPFTSSFRQALKRAFRKRVPKHTPLSQHSNPFTSEFTKAPGEALTELSPPSNYPNLVVIDGLD</sequence>
<evidence type="ECO:0000313" key="5">
    <source>
        <dbReference type="Proteomes" id="UP001465976"/>
    </source>
</evidence>
<accession>A0ABR3EYU4</accession>
<feature type="non-terminal residue" evidence="4">
    <location>
        <position position="279"/>
    </location>
</feature>
<proteinExistence type="predicted"/>
<keyword evidence="1" id="KW-0677">Repeat</keyword>
<feature type="domain" description="Nephrocystin 3-like N-terminal" evidence="3">
    <location>
        <begin position="83"/>
        <end position="188"/>
    </location>
</feature>
<gene>
    <name evidence="4" type="ORF">V5O48_013886</name>
</gene>
<dbReference type="Proteomes" id="UP001465976">
    <property type="component" value="Unassembled WGS sequence"/>
</dbReference>
<dbReference type="EMBL" id="JBAHYK010001413">
    <property type="protein sequence ID" value="KAL0568103.1"/>
    <property type="molecule type" value="Genomic_DNA"/>
</dbReference>
<evidence type="ECO:0000256" key="2">
    <source>
        <dbReference type="SAM" id="MobiDB-lite"/>
    </source>
</evidence>
<dbReference type="InterPro" id="IPR027417">
    <property type="entry name" value="P-loop_NTPase"/>
</dbReference>
<comment type="caution">
    <text evidence="4">The sequence shown here is derived from an EMBL/GenBank/DDBJ whole genome shotgun (WGS) entry which is preliminary data.</text>
</comment>
<keyword evidence="5" id="KW-1185">Reference proteome</keyword>
<evidence type="ECO:0000313" key="4">
    <source>
        <dbReference type="EMBL" id="KAL0568103.1"/>
    </source>
</evidence>
<reference evidence="4 5" key="1">
    <citation type="submission" date="2024-02" db="EMBL/GenBank/DDBJ databases">
        <title>A draft genome for the cacao thread blight pathogen Marasmius crinis-equi.</title>
        <authorList>
            <person name="Cohen S.P."/>
            <person name="Baruah I.K."/>
            <person name="Amoako-Attah I."/>
            <person name="Bukari Y."/>
            <person name="Meinhardt L.W."/>
            <person name="Bailey B.A."/>
        </authorList>
    </citation>
    <scope>NUCLEOTIDE SEQUENCE [LARGE SCALE GENOMIC DNA]</scope>
    <source>
        <strain evidence="4 5">GH-76</strain>
    </source>
</reference>
<feature type="compositionally biased region" description="Low complexity" evidence="2">
    <location>
        <begin position="1"/>
        <end position="22"/>
    </location>
</feature>
<dbReference type="SUPFAM" id="SSF52540">
    <property type="entry name" value="P-loop containing nucleoside triphosphate hydrolases"/>
    <property type="match status" value="1"/>
</dbReference>
<name>A0ABR3EYU4_9AGAR</name>
<dbReference type="Pfam" id="PF24883">
    <property type="entry name" value="NPHP3_N"/>
    <property type="match status" value="1"/>
</dbReference>